<feature type="region of interest" description="Disordered" evidence="1">
    <location>
        <begin position="414"/>
        <end position="540"/>
    </location>
</feature>
<feature type="compositionally biased region" description="Polar residues" evidence="1">
    <location>
        <begin position="440"/>
        <end position="466"/>
    </location>
</feature>
<dbReference type="Proteomes" id="UP000595446">
    <property type="component" value="Chromosome"/>
</dbReference>
<organism evidence="3 4">
    <name type="scientific">Mycobacterium heckeshornense</name>
    <dbReference type="NCBI Taxonomy" id="110505"/>
    <lineage>
        <taxon>Bacteria</taxon>
        <taxon>Bacillati</taxon>
        <taxon>Actinomycetota</taxon>
        <taxon>Actinomycetes</taxon>
        <taxon>Mycobacteriales</taxon>
        <taxon>Mycobacteriaceae</taxon>
        <taxon>Mycobacterium</taxon>
    </lineage>
</organism>
<feature type="compositionally biased region" description="Basic and acidic residues" evidence="1">
    <location>
        <begin position="414"/>
        <end position="439"/>
    </location>
</feature>
<dbReference type="InterPro" id="IPR022081">
    <property type="entry name" value="DUF3631"/>
</dbReference>
<reference evidence="3 4" key="1">
    <citation type="submission" date="2020-12" db="EMBL/GenBank/DDBJ databases">
        <title>Complete genome sequence of Mycobacterium heckeshornense JCM 15655T, closely related to a pathogenic non-tuberculous mycobacterial species Mycobacterium xenopi.</title>
        <authorList>
            <person name="Yoshida M."/>
            <person name="Fukano H."/>
            <person name="Asakura T."/>
            <person name="Suzuki M."/>
            <person name="Hoshino Y."/>
        </authorList>
    </citation>
    <scope>NUCLEOTIDE SEQUENCE [LARGE SCALE GENOMIC DNA]</scope>
    <source>
        <strain evidence="3 4">JCM 15655</strain>
    </source>
</reference>
<dbReference type="Pfam" id="PF12307">
    <property type="entry name" value="DUF3631"/>
    <property type="match status" value="1"/>
</dbReference>
<dbReference type="OrthoDB" id="3261135at2"/>
<accession>A0A7R7GSY2</accession>
<evidence type="ECO:0000313" key="4">
    <source>
        <dbReference type="Proteomes" id="UP000595446"/>
    </source>
</evidence>
<keyword evidence="4" id="KW-1185">Reference proteome</keyword>
<protein>
    <recommendedName>
        <fullName evidence="2">DUF3631 domain-containing protein</fullName>
    </recommendedName>
</protein>
<dbReference type="EMBL" id="AP024237">
    <property type="protein sequence ID" value="BCO35259.1"/>
    <property type="molecule type" value="Genomic_DNA"/>
</dbReference>
<name>A0A7R7GSY2_9MYCO</name>
<evidence type="ECO:0000256" key="1">
    <source>
        <dbReference type="SAM" id="MobiDB-lite"/>
    </source>
</evidence>
<dbReference type="RefSeq" id="WP_053094035.1">
    <property type="nucleotide sequence ID" value="NZ_AP024237.1"/>
</dbReference>
<gene>
    <name evidence="3" type="ORF">MHEC_16920</name>
</gene>
<feature type="compositionally biased region" description="Basic and acidic residues" evidence="1">
    <location>
        <begin position="483"/>
        <end position="500"/>
    </location>
</feature>
<sequence>MSAHLDPELVERGRQIIASGKHAPRGDVDRSDELHDWYGEGEPESGAELLDDIESFAARFLALPSEHHLVALSLWAVHTWAIEAFYTTPRLVLESPEWGSGKTRVLEVLEKLCYAPRLIVSTSPAALYRRIDAAGDHPPTVLQDEADAIFGRGASTQAEDLRAIYDNGYRRGAVVDRCVGDAKNMDVRDFRVFAPAALAGLEGKIPRTVTSRAIVMHMRRRLPDERLSDWRERDVEIEARPLRAGIAAWVETALDALAQARPGMPPGVRDRRAEVWEPLLSVADVAGADWPERARAACSYFESNPEDRLSLGARLLRDIQDVFGNRERMFTADILTALTSDAESEWSDLFGKPLNERRLAKELKRYGVVSETVRIGDARAKGYRVEGQTGLGQAWSRWLPDAIKRDIRDKRDIAGQRVTDRNPIRDKRDIGTDERDIRDTSVTSKTPSEQLFSENVTLVTDVTHTNGKVGDERSDDTQPPEPDTTRAGDATDRTTDDTERVQQTTERLNGTHQTADREEMTTVPTPSAAEPDGHAGKPARRLCPCGRPAPINPETGLCYWCERKAAAAEREAR</sequence>
<feature type="domain" description="DUF3631" evidence="2">
    <location>
        <begin position="217"/>
        <end position="398"/>
    </location>
</feature>
<evidence type="ECO:0000259" key="2">
    <source>
        <dbReference type="Pfam" id="PF12307"/>
    </source>
</evidence>
<dbReference type="AlphaFoldDB" id="A0A7R7GSY2"/>
<proteinExistence type="predicted"/>
<evidence type="ECO:0000313" key="3">
    <source>
        <dbReference type="EMBL" id="BCO35259.1"/>
    </source>
</evidence>